<dbReference type="AlphaFoldDB" id="F5Y626"/>
<gene>
    <name evidence="2" type="ordered locus">Rta_04590</name>
</gene>
<dbReference type="SUPFAM" id="SSF51735">
    <property type="entry name" value="NAD(P)-binding Rossmann-fold domains"/>
    <property type="match status" value="1"/>
</dbReference>
<dbReference type="FunFam" id="3.40.50.720:FF:000084">
    <property type="entry name" value="Short-chain dehydrogenase reductase"/>
    <property type="match status" value="1"/>
</dbReference>
<dbReference type="PRINTS" id="PR00081">
    <property type="entry name" value="GDHRDH"/>
</dbReference>
<dbReference type="OrthoDB" id="9803333at2"/>
<organism evidence="2 3">
    <name type="scientific">Ramlibacter tataouinensis (strain ATCC BAA-407 / DSM 14655 / LMG 21543 / TTB310)</name>
    <dbReference type="NCBI Taxonomy" id="365046"/>
    <lineage>
        <taxon>Bacteria</taxon>
        <taxon>Pseudomonadati</taxon>
        <taxon>Pseudomonadota</taxon>
        <taxon>Betaproteobacteria</taxon>
        <taxon>Burkholderiales</taxon>
        <taxon>Comamonadaceae</taxon>
        <taxon>Ramlibacter</taxon>
    </lineage>
</organism>
<reference evidence="2 3" key="2">
    <citation type="journal article" date="2011" name="PLoS ONE">
        <title>The Cyst-Dividing Bacterium Ramlibacter tataouinensis TTB310 Genome Reveals a Well-Stocked Toolbox for Adaptation to a Desert Environment.</title>
        <authorList>
            <person name="De Luca G."/>
            <person name="Barakat M."/>
            <person name="Ortet P."/>
            <person name="Fochesato S."/>
            <person name="Jourlin-Castelli C."/>
            <person name="Ansaldi M."/>
            <person name="Py B."/>
            <person name="Fichant G."/>
            <person name="Coutinho P.M."/>
            <person name="Voulhoux R."/>
            <person name="Bastien O."/>
            <person name="Marechal E."/>
            <person name="Henrissat B."/>
            <person name="Quentin Y."/>
            <person name="Noirot P."/>
            <person name="Filloux A."/>
            <person name="Mejean V."/>
            <person name="Dubow M.S."/>
            <person name="Barras F."/>
            <person name="Barbe V."/>
            <person name="Weissenbach J."/>
            <person name="Mihalcescu I."/>
            <person name="Vermeglio A."/>
            <person name="Achouak W."/>
            <person name="Heulin T."/>
        </authorList>
    </citation>
    <scope>NUCLEOTIDE SEQUENCE [LARGE SCALE GENOMIC DNA]</scope>
    <source>
        <strain evidence="3">ATCC BAA-407 / DSM 14655 / LMG 21543 / TTB310</strain>
    </source>
</reference>
<dbReference type="EMBL" id="CP000245">
    <property type="protein sequence ID" value="AEG91530.1"/>
    <property type="molecule type" value="Genomic_DNA"/>
</dbReference>
<dbReference type="PROSITE" id="PS00061">
    <property type="entry name" value="ADH_SHORT"/>
    <property type="match status" value="1"/>
</dbReference>
<dbReference type="KEGG" id="rta:Rta_04590"/>
<comment type="similarity">
    <text evidence="1">Belongs to the short-chain dehydrogenases/reductases (SDR) family.</text>
</comment>
<accession>F5Y626</accession>
<dbReference type="PATRIC" id="fig|365046.3.peg.474"/>
<dbReference type="InterPro" id="IPR020904">
    <property type="entry name" value="Sc_DH/Rdtase_CS"/>
</dbReference>
<evidence type="ECO:0000313" key="2">
    <source>
        <dbReference type="EMBL" id="AEG91530.1"/>
    </source>
</evidence>
<protein>
    <submittedName>
        <fullName evidence="2">Dehydrogenases with different specificities (Related to short-chain alcohol dehydrogenases)-like protein</fullName>
    </submittedName>
</protein>
<dbReference type="Proteomes" id="UP000008385">
    <property type="component" value="Chromosome"/>
</dbReference>
<dbReference type="NCBIfam" id="NF005075">
    <property type="entry name" value="PRK06500.1"/>
    <property type="match status" value="1"/>
</dbReference>
<sequence>MDRLKGKRALITGGTTGIGLATARQFLLEGARVMVTGWNENTLDRARQELGREVPVVRIDAGKAGDQQLLRLRVEDTFGRLDVAVLNAGIGVFKPLEEWDEQSFNRSVDVNLKGPFFLMQALLPVLANPASIVLTGSVNAHIGMATSSVYSATKAALRSLARTLSGELVSRGVRVNTLSPGPVATPIYRKLGLPDDALQEMSQSLLKQLPAGRFADPVEIAHAAVFLASDESAYAIGSEIVMDGGFTTL</sequence>
<dbReference type="GO" id="GO:0016616">
    <property type="term" value="F:oxidoreductase activity, acting on the CH-OH group of donors, NAD or NADP as acceptor"/>
    <property type="evidence" value="ECO:0007669"/>
    <property type="project" value="TreeGrafter"/>
</dbReference>
<dbReference type="STRING" id="365046.Rta_04590"/>
<dbReference type="InterPro" id="IPR036291">
    <property type="entry name" value="NAD(P)-bd_dom_sf"/>
</dbReference>
<dbReference type="Pfam" id="PF13561">
    <property type="entry name" value="adh_short_C2"/>
    <property type="match status" value="1"/>
</dbReference>
<dbReference type="eggNOG" id="COG1028">
    <property type="taxonomic scope" value="Bacteria"/>
</dbReference>
<proteinExistence type="inferred from homology"/>
<keyword evidence="3" id="KW-1185">Reference proteome</keyword>
<evidence type="ECO:0000256" key="1">
    <source>
        <dbReference type="ARBA" id="ARBA00006484"/>
    </source>
</evidence>
<dbReference type="PANTHER" id="PTHR42760">
    <property type="entry name" value="SHORT-CHAIN DEHYDROGENASES/REDUCTASES FAMILY MEMBER"/>
    <property type="match status" value="1"/>
</dbReference>
<reference evidence="3" key="1">
    <citation type="submission" date="2006-01" db="EMBL/GenBank/DDBJ databases">
        <title>Genome of the cyst-dividing bacterium Ramlibacter tataouinensis.</title>
        <authorList>
            <person name="Barakat M."/>
            <person name="Ortet P."/>
            <person name="De Luca G."/>
            <person name="Jourlin-Castelli C."/>
            <person name="Ansaldi M."/>
            <person name="Py B."/>
            <person name="Fichant G."/>
            <person name="Coutinho P."/>
            <person name="Voulhoux R."/>
            <person name="Bastien O."/>
            <person name="Roy S."/>
            <person name="Marechal E."/>
            <person name="Henrissat B."/>
            <person name="Quentin Y."/>
            <person name="Noirot P."/>
            <person name="Filloux A."/>
            <person name="Mejean V."/>
            <person name="DuBow M."/>
            <person name="Barras F."/>
            <person name="Heulin T."/>
        </authorList>
    </citation>
    <scope>NUCLEOTIDE SEQUENCE [LARGE SCALE GENOMIC DNA]</scope>
    <source>
        <strain evidence="3">ATCC BAA-407 / DSM 14655 / LMG 21543 / TTB310</strain>
    </source>
</reference>
<dbReference type="CDD" id="cd05233">
    <property type="entry name" value="SDR_c"/>
    <property type="match status" value="1"/>
</dbReference>
<dbReference type="RefSeq" id="WP_013899763.1">
    <property type="nucleotide sequence ID" value="NC_015677.1"/>
</dbReference>
<dbReference type="Gene3D" id="3.40.50.720">
    <property type="entry name" value="NAD(P)-binding Rossmann-like Domain"/>
    <property type="match status" value="1"/>
</dbReference>
<name>F5Y626_RAMTT</name>
<dbReference type="PRINTS" id="PR00080">
    <property type="entry name" value="SDRFAMILY"/>
</dbReference>
<dbReference type="HOGENOM" id="CLU_010194_1_0_4"/>
<evidence type="ECO:0000313" key="3">
    <source>
        <dbReference type="Proteomes" id="UP000008385"/>
    </source>
</evidence>
<dbReference type="InterPro" id="IPR002347">
    <property type="entry name" value="SDR_fam"/>
</dbReference>